<dbReference type="InterPro" id="IPR006162">
    <property type="entry name" value="Ppantetheine_attach_site"/>
</dbReference>
<dbReference type="Pfam" id="PF00550">
    <property type="entry name" value="PP-binding"/>
    <property type="match status" value="1"/>
</dbReference>
<evidence type="ECO:0000313" key="4">
    <source>
        <dbReference type="EMBL" id="AJE04565.1"/>
    </source>
</evidence>
<evidence type="ECO:0000259" key="3">
    <source>
        <dbReference type="PROSITE" id="PS50075"/>
    </source>
</evidence>
<dbReference type="OrthoDB" id="9803943at2"/>
<organism evidence="4 5">
    <name type="scientific">Geobacter pickeringii</name>
    <dbReference type="NCBI Taxonomy" id="345632"/>
    <lineage>
        <taxon>Bacteria</taxon>
        <taxon>Pseudomonadati</taxon>
        <taxon>Thermodesulfobacteriota</taxon>
        <taxon>Desulfuromonadia</taxon>
        <taxon>Geobacterales</taxon>
        <taxon>Geobacteraceae</taxon>
        <taxon>Geobacter</taxon>
    </lineage>
</organism>
<dbReference type="STRING" id="345632.GPICK_15400"/>
<keyword evidence="2" id="KW-0597">Phosphoprotein</keyword>
<keyword evidence="5" id="KW-1185">Reference proteome</keyword>
<dbReference type="Proteomes" id="UP000057609">
    <property type="component" value="Chromosome"/>
</dbReference>
<dbReference type="AlphaFoldDB" id="A0A0B5BJ94"/>
<feature type="domain" description="Carrier" evidence="3">
    <location>
        <begin position="3"/>
        <end position="84"/>
    </location>
</feature>
<dbReference type="EMBL" id="CP009788">
    <property type="protein sequence ID" value="AJE04565.1"/>
    <property type="molecule type" value="Genomic_DNA"/>
</dbReference>
<evidence type="ECO:0000313" key="5">
    <source>
        <dbReference type="Proteomes" id="UP000057609"/>
    </source>
</evidence>
<sequence>MSDELITQVKQMIIDALRIDGMAPADIDTDAPLFGEGLGLDSIDALQLVVAMEKDFGVVVPDAATGTTVFASVRSMTDYIAANRK</sequence>
<accession>A0A0B5BJ94</accession>
<reference evidence="4 5" key="1">
    <citation type="journal article" date="2015" name="Genome Announc.">
        <title>Complete Genome of Geobacter pickeringii G13T, a Metal-Reducing Isolate from Sedimentary Kaolin Deposits.</title>
        <authorList>
            <person name="Badalamenti J.P."/>
            <person name="Bond D.R."/>
        </authorList>
    </citation>
    <scope>NUCLEOTIDE SEQUENCE [LARGE SCALE GENOMIC DNA]</scope>
    <source>
        <strain evidence="4 5">G13</strain>
    </source>
</reference>
<evidence type="ECO:0000256" key="2">
    <source>
        <dbReference type="ARBA" id="ARBA00022553"/>
    </source>
</evidence>
<dbReference type="InterPro" id="IPR009081">
    <property type="entry name" value="PP-bd_ACP"/>
</dbReference>
<dbReference type="InterPro" id="IPR036736">
    <property type="entry name" value="ACP-like_sf"/>
</dbReference>
<dbReference type="HOGENOM" id="CLU_108696_14_1_7"/>
<dbReference type="RefSeq" id="WP_039744700.1">
    <property type="nucleotide sequence ID" value="NZ_CP009788.1"/>
</dbReference>
<keyword evidence="1" id="KW-0596">Phosphopantetheine</keyword>
<gene>
    <name evidence="4" type="ORF">GPICK_15400</name>
</gene>
<dbReference type="PROSITE" id="PS50075">
    <property type="entry name" value="CARRIER"/>
    <property type="match status" value="1"/>
</dbReference>
<dbReference type="Gene3D" id="1.10.1200.10">
    <property type="entry name" value="ACP-like"/>
    <property type="match status" value="1"/>
</dbReference>
<protein>
    <submittedName>
        <fullName evidence="4">Acyl carrier protein</fullName>
    </submittedName>
</protein>
<dbReference type="NCBIfam" id="NF006617">
    <property type="entry name" value="PRK09184.1"/>
    <property type="match status" value="1"/>
</dbReference>
<dbReference type="KEGG" id="gpi:GPICK_15400"/>
<dbReference type="SUPFAM" id="SSF47336">
    <property type="entry name" value="ACP-like"/>
    <property type="match status" value="1"/>
</dbReference>
<proteinExistence type="predicted"/>
<name>A0A0B5BJ94_9BACT</name>
<evidence type="ECO:0000256" key="1">
    <source>
        <dbReference type="ARBA" id="ARBA00022450"/>
    </source>
</evidence>
<dbReference type="PROSITE" id="PS00012">
    <property type="entry name" value="PHOSPHOPANTETHEINE"/>
    <property type="match status" value="1"/>
</dbReference>